<dbReference type="GO" id="GO:0004781">
    <property type="term" value="F:sulfate adenylyltransferase (ATP) activity"/>
    <property type="evidence" value="ECO:0007669"/>
    <property type="project" value="TreeGrafter"/>
</dbReference>
<reference evidence="8" key="1">
    <citation type="submission" date="2020-09" db="EMBL/GenBank/DDBJ databases">
        <authorList>
            <person name="Kim M.K."/>
        </authorList>
    </citation>
    <scope>NUCLEOTIDE SEQUENCE</scope>
    <source>
        <strain evidence="8">BT704</strain>
    </source>
</reference>
<dbReference type="PANTHER" id="PTHR42700">
    <property type="entry name" value="SULFATE ADENYLYLTRANSFERASE"/>
    <property type="match status" value="1"/>
</dbReference>
<dbReference type="SUPFAM" id="SSF52540">
    <property type="entry name" value="P-loop containing nucleoside triphosphate hydrolases"/>
    <property type="match status" value="1"/>
</dbReference>
<protein>
    <recommendedName>
        <fullName evidence="2 6">Adenylyl-sulfate kinase</fullName>
        <ecNumber evidence="2 6">2.7.1.25</ecNumber>
    </recommendedName>
</protein>
<dbReference type="EC" id="2.7.1.25" evidence="2 6"/>
<evidence type="ECO:0000256" key="1">
    <source>
        <dbReference type="ARBA" id="ARBA00001823"/>
    </source>
</evidence>
<dbReference type="InterPro" id="IPR059117">
    <property type="entry name" value="APS_kinase_dom"/>
</dbReference>
<feature type="domain" description="APS kinase" evidence="7">
    <location>
        <begin position="4"/>
        <end position="152"/>
    </location>
</feature>
<comment type="similarity">
    <text evidence="6">Belongs to the APS kinase family.</text>
</comment>
<dbReference type="NCBIfam" id="TIGR00455">
    <property type="entry name" value="apsK"/>
    <property type="match status" value="1"/>
</dbReference>
<dbReference type="AlphaFoldDB" id="A0A927B4Z2"/>
<comment type="function">
    <text evidence="6">Catalyzes the synthesis of activated sulfate.</text>
</comment>
<dbReference type="GO" id="GO:0005737">
    <property type="term" value="C:cytoplasm"/>
    <property type="evidence" value="ECO:0007669"/>
    <property type="project" value="TreeGrafter"/>
</dbReference>
<organism evidence="8 9">
    <name type="scientific">Spirosoma validum</name>
    <dbReference type="NCBI Taxonomy" id="2771355"/>
    <lineage>
        <taxon>Bacteria</taxon>
        <taxon>Pseudomonadati</taxon>
        <taxon>Bacteroidota</taxon>
        <taxon>Cytophagia</taxon>
        <taxon>Cytophagales</taxon>
        <taxon>Cytophagaceae</taxon>
        <taxon>Spirosoma</taxon>
    </lineage>
</organism>
<keyword evidence="3 6" id="KW-0808">Transferase</keyword>
<name>A0A927B4Z2_9BACT</name>
<evidence type="ECO:0000313" key="9">
    <source>
        <dbReference type="Proteomes" id="UP000653797"/>
    </source>
</evidence>
<dbReference type="GO" id="GO:0005524">
    <property type="term" value="F:ATP binding"/>
    <property type="evidence" value="ECO:0007669"/>
    <property type="project" value="UniProtKB-KW"/>
</dbReference>
<keyword evidence="5 6" id="KW-0067">ATP-binding</keyword>
<sequence>MLFIQVTGLSGAGKTTLSNRVQKRLEQLGYPVEVLDGDECRRHLWPELTYSEADRQENIRRLGYLGRIFTRRGIIVLLAAINPYERIRAELNQQNQPAKTVFIDCDLQTLIHRDTKGLYTKALLPDTHPNKLHDFTGINAPYETPVSPDLTIHTGQQAEADCEEQLFQFILAFLRESVSKKQSLEKSNLTEPV</sequence>
<dbReference type="InterPro" id="IPR002891">
    <property type="entry name" value="APS"/>
</dbReference>
<evidence type="ECO:0000256" key="4">
    <source>
        <dbReference type="ARBA" id="ARBA00022741"/>
    </source>
</evidence>
<dbReference type="Gene3D" id="3.40.50.300">
    <property type="entry name" value="P-loop containing nucleotide triphosphate hydrolases"/>
    <property type="match status" value="1"/>
</dbReference>
<dbReference type="PANTHER" id="PTHR42700:SF1">
    <property type="entry name" value="SULFATE ADENYLYLTRANSFERASE"/>
    <property type="match status" value="1"/>
</dbReference>
<evidence type="ECO:0000256" key="5">
    <source>
        <dbReference type="ARBA" id="ARBA00022840"/>
    </source>
</evidence>
<evidence type="ECO:0000256" key="2">
    <source>
        <dbReference type="ARBA" id="ARBA00012121"/>
    </source>
</evidence>
<evidence type="ECO:0000256" key="6">
    <source>
        <dbReference type="RuleBase" id="RU004347"/>
    </source>
</evidence>
<evidence type="ECO:0000259" key="7">
    <source>
        <dbReference type="Pfam" id="PF01583"/>
    </source>
</evidence>
<dbReference type="GO" id="GO:0019379">
    <property type="term" value="P:sulfate assimilation, phosphoadenylyl sulfate reduction by phosphoadenylyl-sulfate reductase (thioredoxin)"/>
    <property type="evidence" value="ECO:0007669"/>
    <property type="project" value="TreeGrafter"/>
</dbReference>
<keyword evidence="6 8" id="KW-0418">Kinase</keyword>
<evidence type="ECO:0000256" key="3">
    <source>
        <dbReference type="ARBA" id="ARBA00022679"/>
    </source>
</evidence>
<dbReference type="InterPro" id="IPR050512">
    <property type="entry name" value="Sulf_AdTrans/APS_kinase"/>
</dbReference>
<comment type="pathway">
    <text evidence="6">Sulfur metabolism; hydrogen sulfide biosynthesis; sulfite from sulfate: step 2/3.</text>
</comment>
<keyword evidence="9" id="KW-1185">Reference proteome</keyword>
<dbReference type="EMBL" id="JACXAA010000009">
    <property type="protein sequence ID" value="MBD2755750.1"/>
    <property type="molecule type" value="Genomic_DNA"/>
</dbReference>
<keyword evidence="4 6" id="KW-0547">Nucleotide-binding</keyword>
<accession>A0A927B4Z2</accession>
<evidence type="ECO:0000313" key="8">
    <source>
        <dbReference type="EMBL" id="MBD2755750.1"/>
    </source>
</evidence>
<proteinExistence type="inferred from homology"/>
<comment type="caution">
    <text evidence="8">The sequence shown here is derived from an EMBL/GenBank/DDBJ whole genome shotgun (WGS) entry which is preliminary data.</text>
</comment>
<dbReference type="RefSeq" id="WP_191041369.1">
    <property type="nucleotide sequence ID" value="NZ_JACXAA010000009.1"/>
</dbReference>
<dbReference type="Pfam" id="PF01583">
    <property type="entry name" value="APS_kinase"/>
    <property type="match status" value="1"/>
</dbReference>
<dbReference type="GO" id="GO:0010134">
    <property type="term" value="P:sulfate assimilation via adenylyl sulfate reduction"/>
    <property type="evidence" value="ECO:0007669"/>
    <property type="project" value="TreeGrafter"/>
</dbReference>
<dbReference type="Proteomes" id="UP000653797">
    <property type="component" value="Unassembled WGS sequence"/>
</dbReference>
<dbReference type="InterPro" id="IPR027417">
    <property type="entry name" value="P-loop_NTPase"/>
</dbReference>
<gene>
    <name evidence="8" type="primary">cysC</name>
    <name evidence="8" type="ORF">IC230_22795</name>
</gene>
<dbReference type="GO" id="GO:0004020">
    <property type="term" value="F:adenylylsulfate kinase activity"/>
    <property type="evidence" value="ECO:0007669"/>
    <property type="project" value="UniProtKB-EC"/>
</dbReference>
<dbReference type="CDD" id="cd02027">
    <property type="entry name" value="APSK"/>
    <property type="match status" value="1"/>
</dbReference>
<comment type="catalytic activity">
    <reaction evidence="1 6">
        <text>adenosine 5'-phosphosulfate + ATP = 3'-phosphoadenylyl sulfate + ADP + H(+)</text>
        <dbReference type="Rhea" id="RHEA:24152"/>
        <dbReference type="ChEBI" id="CHEBI:15378"/>
        <dbReference type="ChEBI" id="CHEBI:30616"/>
        <dbReference type="ChEBI" id="CHEBI:58243"/>
        <dbReference type="ChEBI" id="CHEBI:58339"/>
        <dbReference type="ChEBI" id="CHEBI:456216"/>
        <dbReference type="EC" id="2.7.1.25"/>
    </reaction>
</comment>